<dbReference type="GO" id="GO:0006325">
    <property type="term" value="P:chromatin organization"/>
    <property type="evidence" value="ECO:0007669"/>
    <property type="project" value="TreeGrafter"/>
</dbReference>
<feature type="domain" description="Hpc2-related" evidence="2">
    <location>
        <begin position="90"/>
        <end position="136"/>
    </location>
</feature>
<gene>
    <name evidence="3" type="ORF">GCK32_010790</name>
</gene>
<dbReference type="EMBL" id="WIXE01000421">
    <property type="protein sequence ID" value="KAK5986606.1"/>
    <property type="molecule type" value="Genomic_DNA"/>
</dbReference>
<reference evidence="3 4" key="1">
    <citation type="submission" date="2019-10" db="EMBL/GenBank/DDBJ databases">
        <title>Assembly and Annotation for the nematode Trichostrongylus colubriformis.</title>
        <authorList>
            <person name="Martin J."/>
        </authorList>
    </citation>
    <scope>NUCLEOTIDE SEQUENCE [LARGE SCALE GENOMIC DNA]</scope>
    <source>
        <strain evidence="3">G859</strain>
        <tissue evidence="3">Whole worm</tissue>
    </source>
</reference>
<dbReference type="AlphaFoldDB" id="A0AAN8FV05"/>
<comment type="caution">
    <text evidence="3">The sequence shown here is derived from an EMBL/GenBank/DDBJ whole genome shotgun (WGS) entry which is preliminary data.</text>
</comment>
<dbReference type="GO" id="GO:0005634">
    <property type="term" value="C:nucleus"/>
    <property type="evidence" value="ECO:0007669"/>
    <property type="project" value="TreeGrafter"/>
</dbReference>
<feature type="non-terminal residue" evidence="3">
    <location>
        <position position="254"/>
    </location>
</feature>
<organism evidence="3 4">
    <name type="scientific">Trichostrongylus colubriformis</name>
    <name type="common">Black scour worm</name>
    <dbReference type="NCBI Taxonomy" id="6319"/>
    <lineage>
        <taxon>Eukaryota</taxon>
        <taxon>Metazoa</taxon>
        <taxon>Ecdysozoa</taxon>
        <taxon>Nematoda</taxon>
        <taxon>Chromadorea</taxon>
        <taxon>Rhabditida</taxon>
        <taxon>Rhabditina</taxon>
        <taxon>Rhabditomorpha</taxon>
        <taxon>Strongyloidea</taxon>
        <taxon>Trichostrongylidae</taxon>
        <taxon>Trichostrongylus</taxon>
    </lineage>
</organism>
<evidence type="ECO:0000313" key="3">
    <source>
        <dbReference type="EMBL" id="KAK5986606.1"/>
    </source>
</evidence>
<evidence type="ECO:0000259" key="2">
    <source>
        <dbReference type="Pfam" id="PF08729"/>
    </source>
</evidence>
<proteinExistence type="predicted"/>
<evidence type="ECO:0000256" key="1">
    <source>
        <dbReference type="SAM" id="MobiDB-lite"/>
    </source>
</evidence>
<dbReference type="InterPro" id="IPR014840">
    <property type="entry name" value="HRD"/>
</dbReference>
<feature type="region of interest" description="Disordered" evidence="1">
    <location>
        <begin position="141"/>
        <end position="212"/>
    </location>
</feature>
<evidence type="ECO:0000313" key="4">
    <source>
        <dbReference type="Proteomes" id="UP001331761"/>
    </source>
</evidence>
<dbReference type="PANTHER" id="PTHR21669:SF28">
    <property type="entry name" value="YEMANUCLEIN"/>
    <property type="match status" value="1"/>
</dbReference>
<dbReference type="PANTHER" id="PTHR21669">
    <property type="entry name" value="CAPZ-INTERACTING PROTEIN AND RELATED PROTEINS"/>
    <property type="match status" value="1"/>
</dbReference>
<sequence length="254" mass="28561">MALDLGGNKKKPNDKSKYSIVELSLFKPGKKKYSEFDYEEIRKKQLKEDDSSGDDERFHDREALEIVKRLEAKYGGKKTKKGRKLCFGTEDDYMDKRAGYDLEDDFIDDSEAYDELIPSTMDTVQGGFYVNRGKLEFKTKHEEVNDSDISDGDESQPQKKGTKRPQISSDDDVEVIEDPAVSPTTSANVAKTVTEPPPIPIAPKPRMVGAPPTKVRRMTLGESPNQRAANAIKKRLVGMPPTLLKRKVLQTAYV</sequence>
<dbReference type="Pfam" id="PF08729">
    <property type="entry name" value="HUN"/>
    <property type="match status" value="1"/>
</dbReference>
<name>A0AAN8FV05_TRICO</name>
<keyword evidence="4" id="KW-1185">Reference proteome</keyword>
<protein>
    <submittedName>
        <fullName evidence="3">Ubinuclein-2</fullName>
    </submittedName>
</protein>
<dbReference type="Proteomes" id="UP001331761">
    <property type="component" value="Unassembled WGS sequence"/>
</dbReference>
<feature type="compositionally biased region" description="Acidic residues" evidence="1">
    <location>
        <begin position="145"/>
        <end position="154"/>
    </location>
</feature>
<feature type="compositionally biased region" description="Polar residues" evidence="1">
    <location>
        <begin position="182"/>
        <end position="191"/>
    </location>
</feature>
<accession>A0AAN8FV05</accession>